<geneLocation type="plasmid" evidence="1 2">
    <name>unnamed3</name>
</geneLocation>
<protein>
    <submittedName>
        <fullName evidence="1">DUF3800 domain-containing protein</fullName>
    </submittedName>
</protein>
<evidence type="ECO:0000313" key="2">
    <source>
        <dbReference type="Proteomes" id="UP001055171"/>
    </source>
</evidence>
<keyword evidence="1" id="KW-0614">Plasmid</keyword>
<dbReference type="InterPro" id="IPR024524">
    <property type="entry name" value="DUF3800"/>
</dbReference>
<keyword evidence="2" id="KW-1185">Reference proteome</keyword>
<accession>A0ABY3V7Z4</accession>
<name>A0ABY3V7Z4_MYCLN</name>
<gene>
    <name evidence="1" type="ORF">MJO58_28565</name>
</gene>
<dbReference type="Pfam" id="PF12686">
    <property type="entry name" value="DUF3800"/>
    <property type="match status" value="1"/>
</dbReference>
<sequence>MPRHLNRMIYVDDSGHPQSGMVVYGWVEFSPDHWGSVLRNWLESRKMLWREYRVAVQQELHTTEYVNGRGRISKNIPDKHVHNGIEYWKDFGREVAVQCLDTLRCSEGLVVGAVYRKGDPACVAETKRELYRDLILRFENELARTDSLGVVVMDGDGSDSSYRTTHRQLKLNERRIIEDAIHLDSKSSQLVQMADLVAWSAYAAVDRHLRNEFAWGWYEKYLAERDPSRKPNELAPRNS</sequence>
<dbReference type="EMBL" id="CP092426">
    <property type="protein sequence ID" value="ULP45613.1"/>
    <property type="molecule type" value="Genomic_DNA"/>
</dbReference>
<evidence type="ECO:0000313" key="1">
    <source>
        <dbReference type="EMBL" id="ULP45613.1"/>
    </source>
</evidence>
<reference evidence="1" key="1">
    <citation type="submission" date="2022-08" db="EMBL/GenBank/DDBJ databases">
        <title>Complete genome sequence of 14 non-tuberculosis mycobacteria type-strains.</title>
        <authorList>
            <person name="Igarashi Y."/>
            <person name="Osugi A."/>
            <person name="Mitarai S."/>
        </authorList>
    </citation>
    <scope>NUCLEOTIDE SEQUENCE</scope>
    <source>
        <strain evidence="1">ATCC 51985</strain>
    </source>
</reference>
<dbReference type="Proteomes" id="UP001055171">
    <property type="component" value="Plasmid unnamed3"/>
</dbReference>
<organism evidence="1 2">
    <name type="scientific">Mycobacterium lentiflavum</name>
    <dbReference type="NCBI Taxonomy" id="141349"/>
    <lineage>
        <taxon>Bacteria</taxon>
        <taxon>Bacillati</taxon>
        <taxon>Actinomycetota</taxon>
        <taxon>Actinomycetes</taxon>
        <taxon>Mycobacteriales</taxon>
        <taxon>Mycobacteriaceae</taxon>
        <taxon>Mycobacterium</taxon>
        <taxon>Mycobacterium simiae complex</taxon>
    </lineage>
</organism>
<proteinExistence type="predicted"/>
<dbReference type="RefSeq" id="WP_082986042.1">
    <property type="nucleotide sequence ID" value="NZ_CP092426.2"/>
</dbReference>